<dbReference type="Gene3D" id="3.30.420.10">
    <property type="entry name" value="Ribonuclease H-like superfamily/Ribonuclease H"/>
    <property type="match status" value="1"/>
</dbReference>
<feature type="compositionally biased region" description="Low complexity" evidence="3">
    <location>
        <begin position="295"/>
        <end position="308"/>
    </location>
</feature>
<evidence type="ECO:0000256" key="1">
    <source>
        <dbReference type="ARBA" id="ARBA00022723"/>
    </source>
</evidence>
<dbReference type="EMBL" id="BKCJ010000884">
    <property type="protein sequence ID" value="GEU37081.1"/>
    <property type="molecule type" value="Genomic_DNA"/>
</dbReference>
<feature type="compositionally biased region" description="Low complexity" evidence="3">
    <location>
        <begin position="464"/>
        <end position="478"/>
    </location>
</feature>
<proteinExistence type="predicted"/>
<feature type="compositionally biased region" description="Polar residues" evidence="3">
    <location>
        <begin position="1245"/>
        <end position="1257"/>
    </location>
</feature>
<dbReference type="InterPro" id="IPR013103">
    <property type="entry name" value="RVT_2"/>
</dbReference>
<gene>
    <name evidence="5" type="ORF">Tci_009059</name>
</gene>
<dbReference type="PROSITE" id="PS50994">
    <property type="entry name" value="INTEGRASE"/>
    <property type="match status" value="1"/>
</dbReference>
<evidence type="ECO:0000313" key="5">
    <source>
        <dbReference type="EMBL" id="GEU37081.1"/>
    </source>
</evidence>
<keyword evidence="2" id="KW-0378">Hydrolase</keyword>
<dbReference type="InterPro" id="IPR012337">
    <property type="entry name" value="RNaseH-like_sf"/>
</dbReference>
<dbReference type="InterPro" id="IPR036397">
    <property type="entry name" value="RNaseH_sf"/>
</dbReference>
<feature type="domain" description="Integrase catalytic" evidence="4">
    <location>
        <begin position="1354"/>
        <end position="1530"/>
    </location>
</feature>
<name>A0A6L2JJ61_TANCI</name>
<protein>
    <submittedName>
        <fullName evidence="5">Retrotransposon protein, putative, Ty1-copia subclass</fullName>
    </submittedName>
</protein>
<evidence type="ECO:0000256" key="2">
    <source>
        <dbReference type="ARBA" id="ARBA00022801"/>
    </source>
</evidence>
<dbReference type="GO" id="GO:0015074">
    <property type="term" value="P:DNA integration"/>
    <property type="evidence" value="ECO:0007669"/>
    <property type="project" value="InterPro"/>
</dbReference>
<feature type="region of interest" description="Disordered" evidence="3">
    <location>
        <begin position="131"/>
        <end position="164"/>
    </location>
</feature>
<feature type="region of interest" description="Disordered" evidence="3">
    <location>
        <begin position="723"/>
        <end position="753"/>
    </location>
</feature>
<feature type="region of interest" description="Disordered" evidence="3">
    <location>
        <begin position="434"/>
        <end position="490"/>
    </location>
</feature>
<feature type="compositionally biased region" description="Low complexity" evidence="3">
    <location>
        <begin position="434"/>
        <end position="448"/>
    </location>
</feature>
<evidence type="ECO:0000256" key="3">
    <source>
        <dbReference type="SAM" id="MobiDB-lite"/>
    </source>
</evidence>
<sequence length="1697" mass="190396">MWNLDGPSLLEILVPRFLSMYLERGYARCNLDRKSTSGGCQILDRKLVCWSAKKQSSVARSSAEAIYVAAAGRCAQISATSFKKPYALEVPLTSHTLKVAKLSLLPEESLIHPSGGVNDDDTVDKSLLGTSMQLDNHPKAPTDKKKKNPASSKPKTSKIVRESSSIIQVADNQHAEEPMATADTTKSIDASEKVREIGHQLKPPDAKKVHKSIVEEVVKEPEIASLGKVDPKFNDDDDDQGAGSLFIDQALEKQLLSVSLLICLGKCKYCRKDTIAGTTTAAIIHHHHRDSAAATTSTPSISSPTITSKPPPCCHSTSIEHHPHHADNLTIIYIHQPTASPRHHRPHLTTTKGAFGFAQPPNGCIFLITAPRQPRFGVVGFKQIATRVHLVFISQISRLPRIESRDGISKGVAGTTTAAIIHHHHRDFATATTSIPSISSPTTTSQPPHHSHHLAATLPPPSTTPTTPTNSPSSTSTSPHHHHVIIVPTHSPPKMPPKVRWFVYSVSTDKGAFGCGSSRDLVRIEAKSENMIEEYNHCINFMDDPVPITKFSYRVNNSNKESTMRFIRNNQPLNLMVATQTGKFGIPSLPQLIAFEFPSAEKTSDKKRKRMTKLIHEVFVKENIVVDGMQRNLTLPQRVVRKASMSSASKGGLTECKASMSNLRRIQVRDIVKEVKDYLNTYSSAGMDINCQLVPSVRLYKFACKLDTLLSLLVQRHRWENDPGKLGAAPDSLRGKQPATKPEDENENEGRSTTHAGAVSFATLLKGEPSRKSVNFRTLLASAGNRADVAISLESVRVVHERLSNNVYGFRLLEIWVLKFNLIPLKRFINLSLIRMVLARGEKKQVGLTEQEVRNSNPFDALNTVENDDELRTNEGNSTLVEKGVNSYVVSSVHETSYEAFGFMTSTNFEVNKSCSGVRNKSLYEQWKETYNENPYDDDDFDNFGLNDAEMKFTNEFDISLLLFGHVQNGCLKKIVSDVLKNLKNPRRVVKGLYVGPNLGSKVLFNSTKKVYQLVSKKNVENDDEMGTNEGNSNSVEKGVNSYVVSVHETSYEAFGSPNTTHLATRINDLKRQMLDKKRVLVDDDGKPLKRLMIRLVHIVIVKWTRCLMKLQLTLLIGPNFIDWYRQLRIVLSIEDKLIYLEQLISLALVAPEGQQVAPKIIATHTAWIKGSKEISELMPMTMKPEIQRNLENRHAHEIMGKTINELHAMLKLHEQTLPKDNAPALHAIRAGKVQKGNKQHKKPQSQMPDMGQNQRNGKNKLSYALKPKIPPPPKRKDPAKESVCHQRGDTCHWKRNCPYNKRSKPNLDSALLWRFCLGHSSKKRIEKLQYDGLLNTSDLRAFEKCVPCMCGNMAREPYTHQVERAKDLLRLIHADVCGPFKIMSRQGASYFVTFTDDFSHYGYVYLLKHKHEVFKTFKVFQKEVENQLGKTIKSLRFDCGGEYMSQEFLDHLKDHGIIAHLNPPYTPQHNGVSERRNKTLLDMVRSMMSQTTLPKSFWDYALETVARILNMVPTKKVKKTPYEVHKDTTSPDRMCLYIDAEEHDLGDHGEPANYKAALLDHESDKCLNTMNVEMQSMKDNKKTDMDGAVHTYKARLVTNGYTQTPRIDYEETFSSVADIRAIRILIAIAAFMTMRFGKRMSKLPSSMDTSPKRFTWSNLKTNADDLKSQTGYVFVLNGGVVDWKSAKQSIFATSSA</sequence>
<keyword evidence="1" id="KW-0479">Metal-binding</keyword>
<accession>A0A6L2JJ61</accession>
<reference evidence="5" key="1">
    <citation type="journal article" date="2019" name="Sci. Rep.">
        <title>Draft genome of Tanacetum cinerariifolium, the natural source of mosquito coil.</title>
        <authorList>
            <person name="Yamashiro T."/>
            <person name="Shiraishi A."/>
            <person name="Satake H."/>
            <person name="Nakayama K."/>
        </authorList>
    </citation>
    <scope>NUCLEOTIDE SEQUENCE</scope>
</reference>
<feature type="region of interest" description="Disordered" evidence="3">
    <location>
        <begin position="1232"/>
        <end position="1284"/>
    </location>
</feature>
<dbReference type="Pfam" id="PF00665">
    <property type="entry name" value="rve"/>
    <property type="match status" value="1"/>
</dbReference>
<dbReference type="SUPFAM" id="SSF53098">
    <property type="entry name" value="Ribonuclease H-like"/>
    <property type="match status" value="1"/>
</dbReference>
<dbReference type="Pfam" id="PF07727">
    <property type="entry name" value="RVT_2"/>
    <property type="match status" value="1"/>
</dbReference>
<comment type="caution">
    <text evidence="5">The sequence shown here is derived from an EMBL/GenBank/DDBJ whole genome shotgun (WGS) entry which is preliminary data.</text>
</comment>
<dbReference type="GO" id="GO:0046872">
    <property type="term" value="F:metal ion binding"/>
    <property type="evidence" value="ECO:0007669"/>
    <property type="project" value="UniProtKB-KW"/>
</dbReference>
<organism evidence="5">
    <name type="scientific">Tanacetum cinerariifolium</name>
    <name type="common">Dalmatian daisy</name>
    <name type="synonym">Chrysanthemum cinerariifolium</name>
    <dbReference type="NCBI Taxonomy" id="118510"/>
    <lineage>
        <taxon>Eukaryota</taxon>
        <taxon>Viridiplantae</taxon>
        <taxon>Streptophyta</taxon>
        <taxon>Embryophyta</taxon>
        <taxon>Tracheophyta</taxon>
        <taxon>Spermatophyta</taxon>
        <taxon>Magnoliopsida</taxon>
        <taxon>eudicotyledons</taxon>
        <taxon>Gunneridae</taxon>
        <taxon>Pentapetalae</taxon>
        <taxon>asterids</taxon>
        <taxon>campanulids</taxon>
        <taxon>Asterales</taxon>
        <taxon>Asteraceae</taxon>
        <taxon>Asteroideae</taxon>
        <taxon>Anthemideae</taxon>
        <taxon>Anthemidinae</taxon>
        <taxon>Tanacetum</taxon>
    </lineage>
</organism>
<dbReference type="GO" id="GO:0016787">
    <property type="term" value="F:hydrolase activity"/>
    <property type="evidence" value="ECO:0007669"/>
    <property type="project" value="UniProtKB-KW"/>
</dbReference>
<dbReference type="PANTHER" id="PTHR42648:SF27">
    <property type="entry name" value="RNA-DIRECTED DNA POLYMERASE"/>
    <property type="match status" value="1"/>
</dbReference>
<dbReference type="InterPro" id="IPR039537">
    <property type="entry name" value="Retrotran_Ty1/copia-like"/>
</dbReference>
<feature type="region of interest" description="Disordered" evidence="3">
    <location>
        <begin position="288"/>
        <end position="311"/>
    </location>
</feature>
<dbReference type="InterPro" id="IPR001584">
    <property type="entry name" value="Integrase_cat-core"/>
</dbReference>
<feature type="compositionally biased region" description="Basic and acidic residues" evidence="3">
    <location>
        <begin position="1275"/>
        <end position="1284"/>
    </location>
</feature>
<dbReference type="GO" id="GO:0003676">
    <property type="term" value="F:nucleic acid binding"/>
    <property type="evidence" value="ECO:0007669"/>
    <property type="project" value="InterPro"/>
</dbReference>
<dbReference type="PANTHER" id="PTHR42648">
    <property type="entry name" value="TRANSPOSASE, PUTATIVE-RELATED"/>
    <property type="match status" value="1"/>
</dbReference>
<evidence type="ECO:0000259" key="4">
    <source>
        <dbReference type="PROSITE" id="PS50994"/>
    </source>
</evidence>